<evidence type="ECO:0000259" key="18">
    <source>
        <dbReference type="Pfam" id="PF03443"/>
    </source>
</evidence>
<keyword evidence="9" id="KW-0503">Monooxygenase</keyword>
<keyword evidence="4" id="KW-0479">Metal-binding</keyword>
<evidence type="ECO:0000256" key="13">
    <source>
        <dbReference type="ARBA" id="ARBA00044502"/>
    </source>
</evidence>
<keyword evidence="7" id="KW-0560">Oxidoreductase</keyword>
<protein>
    <recommendedName>
        <fullName evidence="15">lytic cellulose monooxygenase (C4-dehydrogenating)</fullName>
        <ecNumber evidence="15">1.14.99.56</ecNumber>
    </recommendedName>
</protein>
<comment type="catalytic activity">
    <reaction evidence="14">
        <text>[(1-&gt;4)-beta-D-glucosyl]n+m + reduced acceptor + O2 = 4-dehydro-beta-D-glucosyl-[(1-&gt;4)-beta-D-glucosyl]n-1 + [(1-&gt;4)-beta-D-glucosyl]m + acceptor + H2O.</text>
        <dbReference type="EC" id="1.14.99.56"/>
    </reaction>
</comment>
<gene>
    <name evidence="19" type="ORF">QR685DRAFT_365767</name>
</gene>
<sequence>MPSFTSKSLLAVLAGAASVAAHGHVSNIVINGEYYRGFDSSLNYMANPPAVVGWKANNQDNGFVGPDAFSSPDIICHKDATNAKGHAVVKAGDKISIQWETWPESHKGPVIDYLANCGASGCETVDKTSLEFFKIDEVGLVDGLVDGQKWGSDQLIANNNSWLVEIPPTIAPGFYVLRHEIIALHSAGQENGAQNYPQCFNIQVTGSGTEKPAGVKGTALYKPDDAGIRVNIYQSLSSYSIPGPALIKGAVSVAQSHSAVTATATAITGLGDAPAATAAPAATTASAAAPAVTTAPAAAPAATTAPAAAAPQPTKPAKSGCQKRRAARRAAALARRHARDVAFLD</sequence>
<evidence type="ECO:0000256" key="15">
    <source>
        <dbReference type="ARBA" id="ARBA00047174"/>
    </source>
</evidence>
<dbReference type="PANTHER" id="PTHR33353:SF36">
    <property type="entry name" value="ENDO-BETA-1,4-GLUCANASE D"/>
    <property type="match status" value="1"/>
</dbReference>
<evidence type="ECO:0000256" key="11">
    <source>
        <dbReference type="ARBA" id="ARBA00023277"/>
    </source>
</evidence>
<organism evidence="19 20">
    <name type="scientific">Neurospora intermedia</name>
    <dbReference type="NCBI Taxonomy" id="5142"/>
    <lineage>
        <taxon>Eukaryota</taxon>
        <taxon>Fungi</taxon>
        <taxon>Dikarya</taxon>
        <taxon>Ascomycota</taxon>
        <taxon>Pezizomycotina</taxon>
        <taxon>Sordariomycetes</taxon>
        <taxon>Sordariomycetidae</taxon>
        <taxon>Sordariales</taxon>
        <taxon>Sordariaceae</taxon>
        <taxon>Neurospora</taxon>
    </lineage>
</organism>
<keyword evidence="6" id="KW-0136">Cellulose degradation</keyword>
<evidence type="ECO:0000256" key="7">
    <source>
        <dbReference type="ARBA" id="ARBA00023002"/>
    </source>
</evidence>
<dbReference type="Proteomes" id="UP001451303">
    <property type="component" value="Unassembled WGS sequence"/>
</dbReference>
<keyword evidence="20" id="KW-1185">Reference proteome</keyword>
<evidence type="ECO:0000256" key="6">
    <source>
        <dbReference type="ARBA" id="ARBA00023001"/>
    </source>
</evidence>
<feature type="compositionally biased region" description="Low complexity" evidence="16">
    <location>
        <begin position="303"/>
        <end position="317"/>
    </location>
</feature>
<dbReference type="InterPro" id="IPR049892">
    <property type="entry name" value="AA9"/>
</dbReference>
<proteinExistence type="inferred from homology"/>
<evidence type="ECO:0000256" key="8">
    <source>
        <dbReference type="ARBA" id="ARBA00023008"/>
    </source>
</evidence>
<evidence type="ECO:0000256" key="4">
    <source>
        <dbReference type="ARBA" id="ARBA00022723"/>
    </source>
</evidence>
<keyword evidence="5 17" id="KW-0732">Signal</keyword>
<dbReference type="InterPro" id="IPR005103">
    <property type="entry name" value="AA9_LPMO"/>
</dbReference>
<feature type="chain" id="PRO_5047090181" description="lytic cellulose monooxygenase (C4-dehydrogenating)" evidence="17">
    <location>
        <begin position="22"/>
        <end position="345"/>
    </location>
</feature>
<dbReference type="PANTHER" id="PTHR33353">
    <property type="entry name" value="PUTATIVE (AFU_ORTHOLOGUE AFUA_1G12560)-RELATED"/>
    <property type="match status" value="1"/>
</dbReference>
<keyword evidence="3" id="KW-0964">Secreted</keyword>
<keyword evidence="8" id="KW-0186">Copper</keyword>
<evidence type="ECO:0000313" key="20">
    <source>
        <dbReference type="Proteomes" id="UP001451303"/>
    </source>
</evidence>
<evidence type="ECO:0000256" key="3">
    <source>
        <dbReference type="ARBA" id="ARBA00022525"/>
    </source>
</evidence>
<comment type="caution">
    <text evidence="19">The sequence shown here is derived from an EMBL/GenBank/DDBJ whole genome shotgun (WGS) entry which is preliminary data.</text>
</comment>
<keyword evidence="10" id="KW-1015">Disulfide bond</keyword>
<evidence type="ECO:0000256" key="12">
    <source>
        <dbReference type="ARBA" id="ARBA00023326"/>
    </source>
</evidence>
<evidence type="ECO:0000256" key="9">
    <source>
        <dbReference type="ARBA" id="ARBA00023033"/>
    </source>
</evidence>
<dbReference type="EC" id="1.14.99.56" evidence="15"/>
<accession>A0ABR3D4N7</accession>
<feature type="domain" description="Auxiliary Activity family 9 catalytic" evidence="18">
    <location>
        <begin position="22"/>
        <end position="238"/>
    </location>
</feature>
<evidence type="ECO:0000256" key="17">
    <source>
        <dbReference type="SAM" id="SignalP"/>
    </source>
</evidence>
<dbReference type="CDD" id="cd21175">
    <property type="entry name" value="LPMO_AA9"/>
    <property type="match status" value="1"/>
</dbReference>
<name>A0ABR3D4N7_NEUIN</name>
<evidence type="ECO:0000256" key="14">
    <source>
        <dbReference type="ARBA" id="ARBA00045077"/>
    </source>
</evidence>
<evidence type="ECO:0000256" key="5">
    <source>
        <dbReference type="ARBA" id="ARBA00022729"/>
    </source>
</evidence>
<evidence type="ECO:0000256" key="10">
    <source>
        <dbReference type="ARBA" id="ARBA00023157"/>
    </source>
</evidence>
<feature type="region of interest" description="Disordered" evidence="16">
    <location>
        <begin position="303"/>
        <end position="328"/>
    </location>
</feature>
<dbReference type="EMBL" id="JAVLET010000009">
    <property type="protein sequence ID" value="KAL0467663.1"/>
    <property type="molecule type" value="Genomic_DNA"/>
</dbReference>
<dbReference type="Pfam" id="PF03443">
    <property type="entry name" value="AA9"/>
    <property type="match status" value="1"/>
</dbReference>
<reference evidence="19 20" key="1">
    <citation type="submission" date="2023-09" db="EMBL/GenBank/DDBJ databases">
        <title>Multi-omics analysis of a traditional fermented food reveals byproduct-associated fungal strains for waste-to-food upcycling.</title>
        <authorList>
            <consortium name="Lawrence Berkeley National Laboratory"/>
            <person name="Rekdal V.M."/>
            <person name="Villalobos-Escobedo J.M."/>
            <person name="Rodriguez-Valeron N."/>
            <person name="Garcia M.O."/>
            <person name="Vasquez D.P."/>
            <person name="Damayanti I."/>
            <person name="Sorensen P.M."/>
            <person name="Baidoo E.E."/>
            <person name="De Carvalho A.C."/>
            <person name="Riley R."/>
            <person name="Lipzen A."/>
            <person name="He G."/>
            <person name="Yan M."/>
            <person name="Haridas S."/>
            <person name="Daum C."/>
            <person name="Yoshinaga Y."/>
            <person name="Ng V."/>
            <person name="Grigoriev I.V."/>
            <person name="Munk R."/>
            <person name="Nuraida L."/>
            <person name="Wijaya C.H."/>
            <person name="Morales P.-C."/>
            <person name="Keasling J.D."/>
        </authorList>
    </citation>
    <scope>NUCLEOTIDE SEQUENCE [LARGE SCALE GENOMIC DNA]</scope>
    <source>
        <strain evidence="19 20">FGSC 2613</strain>
    </source>
</reference>
<dbReference type="Gene3D" id="2.70.50.70">
    <property type="match status" value="1"/>
</dbReference>
<comment type="subcellular location">
    <subcellularLocation>
        <location evidence="2">Secreted</location>
    </subcellularLocation>
</comment>
<keyword evidence="11" id="KW-0119">Carbohydrate metabolism</keyword>
<evidence type="ECO:0000256" key="2">
    <source>
        <dbReference type="ARBA" id="ARBA00004613"/>
    </source>
</evidence>
<keyword evidence="12" id="KW-0624">Polysaccharide degradation</keyword>
<evidence type="ECO:0000313" key="19">
    <source>
        <dbReference type="EMBL" id="KAL0467663.1"/>
    </source>
</evidence>
<feature type="signal peptide" evidence="17">
    <location>
        <begin position="1"/>
        <end position="21"/>
    </location>
</feature>
<comment type="similarity">
    <text evidence="13">Belongs to the polysaccharide monooxygenase AA9 family.</text>
</comment>
<evidence type="ECO:0000256" key="1">
    <source>
        <dbReference type="ARBA" id="ARBA00001973"/>
    </source>
</evidence>
<evidence type="ECO:0000256" key="16">
    <source>
        <dbReference type="SAM" id="MobiDB-lite"/>
    </source>
</evidence>
<comment type="cofactor">
    <cofactor evidence="1">
        <name>Cu(2+)</name>
        <dbReference type="ChEBI" id="CHEBI:29036"/>
    </cofactor>
</comment>